<evidence type="ECO:0008006" key="3">
    <source>
        <dbReference type="Google" id="ProtNLM"/>
    </source>
</evidence>
<evidence type="ECO:0000313" key="1">
    <source>
        <dbReference type="EMBL" id="OTF71972.1"/>
    </source>
</evidence>
<dbReference type="Proteomes" id="UP000194236">
    <property type="component" value="Unassembled WGS sequence"/>
</dbReference>
<keyword evidence="2" id="KW-1185">Reference proteome</keyword>
<dbReference type="EMBL" id="MUJZ01058470">
    <property type="protein sequence ID" value="OTF71972.1"/>
    <property type="molecule type" value="Genomic_DNA"/>
</dbReference>
<protein>
    <recommendedName>
        <fullName evidence="3">BTB domain-containing protein</fullName>
    </recommendedName>
</protein>
<dbReference type="OrthoDB" id="25620at2759"/>
<evidence type="ECO:0000313" key="2">
    <source>
        <dbReference type="Proteomes" id="UP000194236"/>
    </source>
</evidence>
<sequence length="82" mass="9704">MVQHDQDKQLLCLDRLIQDLQQLTNDHQTADIIFIVDNHHNETNNEITKIDDNDDHQNTETIYAHRLILRARMCSMFFTILG</sequence>
<reference evidence="1 2" key="1">
    <citation type="submission" date="2017-03" db="EMBL/GenBank/DDBJ databases">
        <title>Genome Survey of Euroglyphus maynei.</title>
        <authorList>
            <person name="Arlian L.G."/>
            <person name="Morgan M.S."/>
            <person name="Rider S.D."/>
        </authorList>
    </citation>
    <scope>NUCLEOTIDE SEQUENCE [LARGE SCALE GENOMIC DNA]</scope>
    <source>
        <strain evidence="1">Arlian Lab</strain>
        <tissue evidence="1">Whole body</tissue>
    </source>
</reference>
<organism evidence="1 2">
    <name type="scientific">Euroglyphus maynei</name>
    <name type="common">Mayne's house dust mite</name>
    <dbReference type="NCBI Taxonomy" id="6958"/>
    <lineage>
        <taxon>Eukaryota</taxon>
        <taxon>Metazoa</taxon>
        <taxon>Ecdysozoa</taxon>
        <taxon>Arthropoda</taxon>
        <taxon>Chelicerata</taxon>
        <taxon>Arachnida</taxon>
        <taxon>Acari</taxon>
        <taxon>Acariformes</taxon>
        <taxon>Sarcoptiformes</taxon>
        <taxon>Astigmata</taxon>
        <taxon>Psoroptidia</taxon>
        <taxon>Analgoidea</taxon>
        <taxon>Pyroglyphidae</taxon>
        <taxon>Pyroglyphinae</taxon>
        <taxon>Euroglyphus</taxon>
    </lineage>
</organism>
<proteinExistence type="predicted"/>
<comment type="caution">
    <text evidence="1">The sequence shown here is derived from an EMBL/GenBank/DDBJ whole genome shotgun (WGS) entry which is preliminary data.</text>
</comment>
<dbReference type="Gene3D" id="3.30.710.10">
    <property type="entry name" value="Potassium Channel Kv1.1, Chain A"/>
    <property type="match status" value="1"/>
</dbReference>
<dbReference type="AlphaFoldDB" id="A0A1Y3AU17"/>
<dbReference type="InterPro" id="IPR011333">
    <property type="entry name" value="SKP1/BTB/POZ_sf"/>
</dbReference>
<accession>A0A1Y3AU17</accession>
<name>A0A1Y3AU17_EURMA</name>
<gene>
    <name evidence="1" type="ORF">BLA29_013892</name>
</gene>